<proteinExistence type="predicted"/>
<comment type="caution">
    <text evidence="1">The sequence shown here is derived from an EMBL/GenBank/DDBJ whole genome shotgun (WGS) entry which is preliminary data.</text>
</comment>
<name>U2R1Z5_9ACTN</name>
<sequence>MGYKPGRVPASVRDRLHDLVETSDRDFVPPLSWRAAIGEVLRKPELCWRRLMSQLLYP</sequence>
<keyword evidence="2" id="KW-1185">Reference proteome</keyword>
<protein>
    <submittedName>
        <fullName evidence="1">Uncharacterized protein</fullName>
    </submittedName>
</protein>
<gene>
    <name evidence="1" type="ORF">HMPREF0682_1085</name>
</gene>
<reference evidence="1" key="1">
    <citation type="submission" date="2013-08" db="EMBL/GenBank/DDBJ databases">
        <authorList>
            <person name="Durkin A.S."/>
            <person name="Haft D.R."/>
            <person name="McCorrison J."/>
            <person name="Torralba M."/>
            <person name="Gillis M."/>
            <person name="Haft D.H."/>
            <person name="Methe B."/>
            <person name="Sutton G."/>
            <person name="Nelson K.E."/>
        </authorList>
    </citation>
    <scope>NUCLEOTIDE SEQUENCE [LARGE SCALE GENOMIC DNA]</scope>
    <source>
        <strain evidence="1">F0233</strain>
    </source>
</reference>
<dbReference type="EMBL" id="ACVN02000028">
    <property type="protein sequence ID" value="ERK62514.1"/>
    <property type="molecule type" value="Genomic_DNA"/>
</dbReference>
<dbReference type="AlphaFoldDB" id="U2R1Z5"/>
<organism evidence="1 2">
    <name type="scientific">Propionibacterium acidifaciens F0233</name>
    <dbReference type="NCBI Taxonomy" id="553198"/>
    <lineage>
        <taxon>Bacteria</taxon>
        <taxon>Bacillati</taxon>
        <taxon>Actinomycetota</taxon>
        <taxon>Actinomycetes</taxon>
        <taxon>Propionibacteriales</taxon>
        <taxon>Propionibacteriaceae</taxon>
        <taxon>Propionibacterium</taxon>
    </lineage>
</organism>
<accession>U2R1Z5</accession>
<evidence type="ECO:0000313" key="1">
    <source>
        <dbReference type="EMBL" id="ERK62514.1"/>
    </source>
</evidence>
<dbReference type="Proteomes" id="UP000017052">
    <property type="component" value="Unassembled WGS sequence"/>
</dbReference>
<evidence type="ECO:0000313" key="2">
    <source>
        <dbReference type="Proteomes" id="UP000017052"/>
    </source>
</evidence>